<dbReference type="Proteomes" id="UP001457282">
    <property type="component" value="Unassembled WGS sequence"/>
</dbReference>
<evidence type="ECO:0000313" key="3">
    <source>
        <dbReference type="EMBL" id="KAK9944368.1"/>
    </source>
</evidence>
<name>A0AAW1Y8Y8_RUBAR</name>
<evidence type="ECO:0000256" key="1">
    <source>
        <dbReference type="SAM" id="Coils"/>
    </source>
</evidence>
<accession>A0AAW1Y8Y8</accession>
<dbReference type="PANTHER" id="PTHR36055:SF1">
    <property type="entry name" value="C2H2-LIKE ZINC FINGER PROTEIN"/>
    <property type="match status" value="1"/>
</dbReference>
<proteinExistence type="predicted"/>
<dbReference type="PROSITE" id="PS00028">
    <property type="entry name" value="ZINC_FINGER_C2H2_1"/>
    <property type="match status" value="1"/>
</dbReference>
<keyword evidence="4" id="KW-1185">Reference proteome</keyword>
<dbReference type="AlphaFoldDB" id="A0AAW1Y8Y8"/>
<organism evidence="3 4">
    <name type="scientific">Rubus argutus</name>
    <name type="common">Southern blackberry</name>
    <dbReference type="NCBI Taxonomy" id="59490"/>
    <lineage>
        <taxon>Eukaryota</taxon>
        <taxon>Viridiplantae</taxon>
        <taxon>Streptophyta</taxon>
        <taxon>Embryophyta</taxon>
        <taxon>Tracheophyta</taxon>
        <taxon>Spermatophyta</taxon>
        <taxon>Magnoliopsida</taxon>
        <taxon>eudicotyledons</taxon>
        <taxon>Gunneridae</taxon>
        <taxon>Pentapetalae</taxon>
        <taxon>rosids</taxon>
        <taxon>fabids</taxon>
        <taxon>Rosales</taxon>
        <taxon>Rosaceae</taxon>
        <taxon>Rosoideae</taxon>
        <taxon>Rosoideae incertae sedis</taxon>
        <taxon>Rubus</taxon>
    </lineage>
</organism>
<protein>
    <recommendedName>
        <fullName evidence="2">C2H2-type domain-containing protein</fullName>
    </recommendedName>
</protein>
<feature type="coiled-coil region" evidence="1">
    <location>
        <begin position="143"/>
        <end position="177"/>
    </location>
</feature>
<dbReference type="PANTHER" id="PTHR36055">
    <property type="entry name" value="C2H2-LIKE ZINC FINGER PROTEIN"/>
    <property type="match status" value="1"/>
</dbReference>
<evidence type="ECO:0000259" key="2">
    <source>
        <dbReference type="PROSITE" id="PS00028"/>
    </source>
</evidence>
<sequence>MEPDTGDLLHRGLRELRVHCQRCPVTFLSPINYNRHNKMKHEKHGKKSTGSTNTKEKLEEFWNTSIRSRWNNRRKFFPLKDIVEARPSRFPITVNDLFSIMDKPSEGTFLLGELSLVERSMFEKNEAIELIDVVARTSFILEKQLLEKEREYSKLLMQSLEEKANAVAQKLIEEEEANYRLF</sequence>
<reference evidence="3 4" key="1">
    <citation type="journal article" date="2023" name="G3 (Bethesda)">
        <title>A chromosome-length genome assembly and annotation of blackberry (Rubus argutus, cv. 'Hillquist').</title>
        <authorList>
            <person name="Bruna T."/>
            <person name="Aryal R."/>
            <person name="Dudchenko O."/>
            <person name="Sargent D.J."/>
            <person name="Mead D."/>
            <person name="Buti M."/>
            <person name="Cavallini A."/>
            <person name="Hytonen T."/>
            <person name="Andres J."/>
            <person name="Pham M."/>
            <person name="Weisz D."/>
            <person name="Mascagni F."/>
            <person name="Usai G."/>
            <person name="Natali L."/>
            <person name="Bassil N."/>
            <person name="Fernandez G.E."/>
            <person name="Lomsadze A."/>
            <person name="Armour M."/>
            <person name="Olukolu B."/>
            <person name="Poorten T."/>
            <person name="Britton C."/>
            <person name="Davik J."/>
            <person name="Ashrafi H."/>
            <person name="Aiden E.L."/>
            <person name="Borodovsky M."/>
            <person name="Worthington M."/>
        </authorList>
    </citation>
    <scope>NUCLEOTIDE SEQUENCE [LARGE SCALE GENOMIC DNA]</scope>
    <source>
        <strain evidence="3">PI 553951</strain>
    </source>
</reference>
<comment type="caution">
    <text evidence="3">The sequence shown here is derived from an EMBL/GenBank/DDBJ whole genome shotgun (WGS) entry which is preliminary data.</text>
</comment>
<dbReference type="InterPro" id="IPR013087">
    <property type="entry name" value="Znf_C2H2_type"/>
</dbReference>
<dbReference type="EMBL" id="JBEDUW010000002">
    <property type="protein sequence ID" value="KAK9944368.1"/>
    <property type="molecule type" value="Genomic_DNA"/>
</dbReference>
<feature type="domain" description="C2H2-type" evidence="2">
    <location>
        <begin position="20"/>
        <end position="41"/>
    </location>
</feature>
<evidence type="ECO:0000313" key="4">
    <source>
        <dbReference type="Proteomes" id="UP001457282"/>
    </source>
</evidence>
<gene>
    <name evidence="3" type="ORF">M0R45_009940</name>
</gene>
<keyword evidence="1" id="KW-0175">Coiled coil</keyword>